<dbReference type="AlphaFoldDB" id="A0A4D4JIX6"/>
<gene>
    <name evidence="1" type="ORF">GTS_54800</name>
</gene>
<proteinExistence type="predicted"/>
<comment type="caution">
    <text evidence="1">The sequence shown here is derived from an EMBL/GenBank/DDBJ whole genome shotgun (WGS) entry which is preliminary data.</text>
</comment>
<dbReference type="Proteomes" id="UP000298860">
    <property type="component" value="Unassembled WGS sequence"/>
</dbReference>
<dbReference type="EMBL" id="BJFL01000062">
    <property type="protein sequence ID" value="GDY33847.1"/>
    <property type="molecule type" value="Genomic_DNA"/>
</dbReference>
<dbReference type="RefSeq" id="WP_137816761.1">
    <property type="nucleotide sequence ID" value="NZ_BJFL01000062.1"/>
</dbReference>
<reference evidence="2" key="1">
    <citation type="submission" date="2019-04" db="EMBL/GenBank/DDBJ databases">
        <title>Draft genome sequence of Pseudonocardiaceae bacterium SL3-2-4.</title>
        <authorList>
            <person name="Ningsih F."/>
            <person name="Yokota A."/>
            <person name="Sakai Y."/>
            <person name="Nanatani K."/>
            <person name="Yabe S."/>
            <person name="Oetari A."/>
            <person name="Sjamsuridzal W."/>
        </authorList>
    </citation>
    <scope>NUCLEOTIDE SEQUENCE [LARGE SCALE GENOMIC DNA]</scope>
    <source>
        <strain evidence="2">SL3-2-4</strain>
    </source>
</reference>
<name>A0A4D4JIX6_9PSEU</name>
<evidence type="ECO:0008006" key="3">
    <source>
        <dbReference type="Google" id="ProtNLM"/>
    </source>
</evidence>
<dbReference type="InterPro" id="IPR045617">
    <property type="entry name" value="DUF6445"/>
</dbReference>
<dbReference type="Pfam" id="PF20043">
    <property type="entry name" value="DUF6445"/>
    <property type="match status" value="1"/>
</dbReference>
<organism evidence="1 2">
    <name type="scientific">Gandjariella thermophila</name>
    <dbReference type="NCBI Taxonomy" id="1931992"/>
    <lineage>
        <taxon>Bacteria</taxon>
        <taxon>Bacillati</taxon>
        <taxon>Actinomycetota</taxon>
        <taxon>Actinomycetes</taxon>
        <taxon>Pseudonocardiales</taxon>
        <taxon>Pseudonocardiaceae</taxon>
        <taxon>Gandjariella</taxon>
    </lineage>
</organism>
<accession>A0A4D4JIX6</accession>
<protein>
    <recommendedName>
        <fullName evidence="3">Fe2OG dioxygenase domain-containing protein</fullName>
    </recommendedName>
</protein>
<sequence>MTGNVKELRMPGGARAFIIDGVYSKPDLVRELGLRAQKWEEPGAGKFAGHETCRGYYNHALVRRLESIVGAPIRIDEKRLVFGRFRLSRQGDIAPTGVHIDHSGWAAIVYLTPDEYVRGGLGIYRSVDPDLDAVPDERTLKELGYTSLLDFDLRFVTTRSTDTRAWRLSDVIPGRYNRMVVFEGCKVFHGVSELYGDIAERGRLTQNFFFDLA</sequence>
<keyword evidence="2" id="KW-1185">Reference proteome</keyword>
<dbReference type="OrthoDB" id="4048724at2"/>
<evidence type="ECO:0000313" key="2">
    <source>
        <dbReference type="Proteomes" id="UP000298860"/>
    </source>
</evidence>
<evidence type="ECO:0000313" key="1">
    <source>
        <dbReference type="EMBL" id="GDY33847.1"/>
    </source>
</evidence>